<dbReference type="PANTHER" id="PTHR47354:SF8">
    <property type="entry name" value="1,2-PHENYLACETYL-COA EPOXIDASE, SUBUNIT E"/>
    <property type="match status" value="1"/>
</dbReference>
<keyword evidence="4" id="KW-0479">Metal-binding</keyword>
<evidence type="ECO:0000256" key="5">
    <source>
        <dbReference type="ARBA" id="ARBA00022827"/>
    </source>
</evidence>
<comment type="caution">
    <text evidence="11">The sequence shown here is derived from an EMBL/GenBank/DDBJ whole genome shotgun (WGS) entry which is preliminary data.</text>
</comment>
<dbReference type="SUPFAM" id="SSF54292">
    <property type="entry name" value="2Fe-2S ferredoxin-like"/>
    <property type="match status" value="1"/>
</dbReference>
<keyword evidence="12" id="KW-1185">Reference proteome</keyword>
<dbReference type="InterPro" id="IPR039261">
    <property type="entry name" value="FNR_nucleotide-bd"/>
</dbReference>
<keyword evidence="6" id="KW-0560">Oxidoreductase</keyword>
<dbReference type="SUPFAM" id="SSF52343">
    <property type="entry name" value="Ferredoxin reductase-like, C-terminal NADP-linked domain"/>
    <property type="match status" value="1"/>
</dbReference>
<dbReference type="PRINTS" id="PR00410">
    <property type="entry name" value="PHEHYDRXLASE"/>
</dbReference>
<keyword evidence="3" id="KW-0001">2Fe-2S</keyword>
<evidence type="ECO:0000256" key="2">
    <source>
        <dbReference type="ARBA" id="ARBA00022630"/>
    </source>
</evidence>
<dbReference type="Proteomes" id="UP000062788">
    <property type="component" value="Unassembled WGS sequence"/>
</dbReference>
<keyword evidence="7" id="KW-0408">Iron</keyword>
<dbReference type="InterPro" id="IPR036010">
    <property type="entry name" value="2Fe-2S_ferredoxin-like_sf"/>
</dbReference>
<dbReference type="SUPFAM" id="SSF63380">
    <property type="entry name" value="Riboflavin synthase domain-like"/>
    <property type="match status" value="1"/>
</dbReference>
<dbReference type="InterPro" id="IPR050415">
    <property type="entry name" value="MRET"/>
</dbReference>
<dbReference type="InterPro" id="IPR012675">
    <property type="entry name" value="Beta-grasp_dom_sf"/>
</dbReference>
<dbReference type="GO" id="GO:0046872">
    <property type="term" value="F:metal ion binding"/>
    <property type="evidence" value="ECO:0007669"/>
    <property type="project" value="UniProtKB-KW"/>
</dbReference>
<dbReference type="OrthoDB" id="9796486at2"/>
<protein>
    <submittedName>
        <fullName evidence="11">Phenylacetic acid degradation protein</fullName>
    </submittedName>
</protein>
<evidence type="ECO:0000256" key="8">
    <source>
        <dbReference type="ARBA" id="ARBA00023014"/>
    </source>
</evidence>
<dbReference type="CDD" id="cd06214">
    <property type="entry name" value="PA_degradation_oxidoreductase_like"/>
    <property type="match status" value="1"/>
</dbReference>
<dbReference type="Pfam" id="PF00111">
    <property type="entry name" value="Fer2"/>
    <property type="match status" value="1"/>
</dbReference>
<evidence type="ECO:0000259" key="10">
    <source>
        <dbReference type="PROSITE" id="PS51384"/>
    </source>
</evidence>
<dbReference type="Pfam" id="PF00970">
    <property type="entry name" value="FAD_binding_6"/>
    <property type="match status" value="1"/>
</dbReference>
<dbReference type="Gene3D" id="3.40.50.80">
    <property type="entry name" value="Nucleotide-binding domain of ferredoxin-NADP reductase (FNR) module"/>
    <property type="match status" value="1"/>
</dbReference>
<evidence type="ECO:0000259" key="9">
    <source>
        <dbReference type="PROSITE" id="PS51085"/>
    </source>
</evidence>
<dbReference type="RefSeq" id="WP_059516294.1">
    <property type="nucleotide sequence ID" value="NZ_LOWA01000025.1"/>
</dbReference>
<dbReference type="GO" id="GO:0016491">
    <property type="term" value="F:oxidoreductase activity"/>
    <property type="evidence" value="ECO:0007669"/>
    <property type="project" value="UniProtKB-KW"/>
</dbReference>
<dbReference type="CDD" id="cd00207">
    <property type="entry name" value="fer2"/>
    <property type="match status" value="1"/>
</dbReference>
<dbReference type="PROSITE" id="PS51384">
    <property type="entry name" value="FAD_FR"/>
    <property type="match status" value="1"/>
</dbReference>
<comment type="cofactor">
    <cofactor evidence="1">
        <name>FAD</name>
        <dbReference type="ChEBI" id="CHEBI:57692"/>
    </cofactor>
</comment>
<dbReference type="GO" id="GO:0050660">
    <property type="term" value="F:flavin adenine dinucleotide binding"/>
    <property type="evidence" value="ECO:0007669"/>
    <property type="project" value="TreeGrafter"/>
</dbReference>
<dbReference type="Gene3D" id="2.40.30.10">
    <property type="entry name" value="Translation factors"/>
    <property type="match status" value="1"/>
</dbReference>
<dbReference type="AlphaFoldDB" id="A0A103E3H4"/>
<evidence type="ECO:0000256" key="3">
    <source>
        <dbReference type="ARBA" id="ARBA00022714"/>
    </source>
</evidence>
<evidence type="ECO:0000256" key="6">
    <source>
        <dbReference type="ARBA" id="ARBA00023002"/>
    </source>
</evidence>
<dbReference type="EMBL" id="LOWA01000025">
    <property type="protein sequence ID" value="KVE27671.1"/>
    <property type="molecule type" value="Genomic_DNA"/>
</dbReference>
<gene>
    <name evidence="11" type="ORF">WS67_11245</name>
</gene>
<dbReference type="InterPro" id="IPR008333">
    <property type="entry name" value="Cbr1-like_FAD-bd_dom"/>
</dbReference>
<evidence type="ECO:0000256" key="7">
    <source>
        <dbReference type="ARBA" id="ARBA00023004"/>
    </source>
</evidence>
<evidence type="ECO:0000256" key="4">
    <source>
        <dbReference type="ARBA" id="ARBA00022723"/>
    </source>
</evidence>
<accession>A0A103E3H4</accession>
<dbReference type="PANTHER" id="PTHR47354">
    <property type="entry name" value="NADH OXIDOREDUCTASE HCR"/>
    <property type="match status" value="1"/>
</dbReference>
<dbReference type="GO" id="GO:0010124">
    <property type="term" value="P:phenylacetate catabolic process"/>
    <property type="evidence" value="ECO:0007669"/>
    <property type="project" value="InterPro"/>
</dbReference>
<proteinExistence type="predicted"/>
<evidence type="ECO:0000256" key="1">
    <source>
        <dbReference type="ARBA" id="ARBA00001974"/>
    </source>
</evidence>
<dbReference type="NCBIfam" id="TIGR02160">
    <property type="entry name" value="PA_CoA_Oxy5"/>
    <property type="match status" value="1"/>
</dbReference>
<keyword evidence="2" id="KW-0285">Flavoprotein</keyword>
<dbReference type="Pfam" id="PF00175">
    <property type="entry name" value="NAD_binding_1"/>
    <property type="match status" value="1"/>
</dbReference>
<dbReference type="InterPro" id="IPR017927">
    <property type="entry name" value="FAD-bd_FR_type"/>
</dbReference>
<evidence type="ECO:0000313" key="11">
    <source>
        <dbReference type="EMBL" id="KVE27671.1"/>
    </source>
</evidence>
<dbReference type="InterPro" id="IPR001433">
    <property type="entry name" value="OxRdtase_FAD/NAD-bd"/>
</dbReference>
<keyword evidence="8" id="KW-0411">Iron-sulfur</keyword>
<dbReference type="InterPro" id="IPR017938">
    <property type="entry name" value="Riboflavin_synthase-like_b-brl"/>
</dbReference>
<feature type="domain" description="FAD-binding FR-type" evidence="10">
    <location>
        <begin position="4"/>
        <end position="112"/>
    </location>
</feature>
<dbReference type="GO" id="GO:0051537">
    <property type="term" value="F:2 iron, 2 sulfur cluster binding"/>
    <property type="evidence" value="ECO:0007669"/>
    <property type="project" value="UniProtKB-KW"/>
</dbReference>
<dbReference type="Gene3D" id="3.10.20.30">
    <property type="match status" value="1"/>
</dbReference>
<dbReference type="InterPro" id="IPR011884">
    <property type="entry name" value="PaaE"/>
</dbReference>
<keyword evidence="5" id="KW-0274">FAD</keyword>
<evidence type="ECO:0000313" key="12">
    <source>
        <dbReference type="Proteomes" id="UP000062788"/>
    </source>
</evidence>
<sequence>MSTPQFHPLRIRDVRPETADAVTVSFDVPPELRDAYRFTQGQFVTLKAHIGGEETRRSYSICIGTTDYDRDGELRIGIKRVRGGRFSNFAFDTLKPGQTIDVMTPDGRFFTHLNAGHGKHYVAFAGGSGITPVLAIVKTTLELEPRSTFTLIYGNRSADSIMFAETLEDLKNRFMQRFVLYHVLSDEIQDVELFNGVLDQPKCATFLQTLVPAATIDEAFICGPAPMMDAAEAALAAAGVPRERVHVERFGTPLPQAGAPAVEITEATPAADLEIVIDGKTRKLRLPYEGASLLDVGLHAGIALPYACKGGVCCTCRAKVLEGEVRMDKNYTLEPQEIADGFVLTCQCHPVSSKVIVSFDER</sequence>
<name>A0A103E3H4_9BURK</name>
<dbReference type="InterPro" id="IPR001041">
    <property type="entry name" value="2Fe-2S_ferredoxin-type"/>
</dbReference>
<feature type="domain" description="2Fe-2S ferredoxin-type" evidence="9">
    <location>
        <begin position="271"/>
        <end position="362"/>
    </location>
</feature>
<organism evidence="11 12">
    <name type="scientific">Burkholderia singularis</name>
    <dbReference type="NCBI Taxonomy" id="1503053"/>
    <lineage>
        <taxon>Bacteria</taxon>
        <taxon>Pseudomonadati</taxon>
        <taxon>Pseudomonadota</taxon>
        <taxon>Betaproteobacteria</taxon>
        <taxon>Burkholderiales</taxon>
        <taxon>Burkholderiaceae</taxon>
        <taxon>Burkholderia</taxon>
        <taxon>pseudomallei group</taxon>
    </lineage>
</organism>
<dbReference type="PROSITE" id="PS51085">
    <property type="entry name" value="2FE2S_FER_2"/>
    <property type="match status" value="1"/>
</dbReference>
<reference evidence="11 12" key="1">
    <citation type="submission" date="2015-11" db="EMBL/GenBank/DDBJ databases">
        <title>Expanding the genomic diversity of Burkholderia species for the development of highly accurate diagnostics.</title>
        <authorList>
            <person name="Sahl J."/>
            <person name="Keim P."/>
            <person name="Wagner D."/>
        </authorList>
    </citation>
    <scope>NUCLEOTIDE SEQUENCE [LARGE SCALE GENOMIC DNA]</scope>
    <source>
        <strain evidence="11 12">TSV85</strain>
    </source>
</reference>